<reference evidence="3 4" key="1">
    <citation type="submission" date="2019-01" db="EMBL/GenBank/DDBJ databases">
        <title>Egibacter rhizosphaerae EGI 80759T.</title>
        <authorList>
            <person name="Chen D.-D."/>
            <person name="Tian Y."/>
            <person name="Jiao J.-Y."/>
            <person name="Zhang X.-T."/>
            <person name="Zhang Y.-G."/>
            <person name="Zhang Y."/>
            <person name="Xiao M."/>
            <person name="Shu W.-S."/>
            <person name="Li W.-J."/>
        </authorList>
    </citation>
    <scope>NUCLEOTIDE SEQUENCE [LARGE SCALE GENOMIC DNA]</scope>
    <source>
        <strain evidence="3 4">EGI 80759</strain>
    </source>
</reference>
<accession>A0A411YHH5</accession>
<feature type="domain" description="DSBA-like thioredoxin" evidence="2">
    <location>
        <begin position="19"/>
        <end position="221"/>
    </location>
</feature>
<sequence length="268" mass="28625">MNSLGRCVVPDGNRGGHVQVEIWSDVVCPWCAIGKRRFEQALARFPHRDAVEVRWRSFELDPSAPTERPEPLLDHLAAKYGTDRTQAQAFVDRMAGEAAKEGLDFHLDRARPGNTFDAHRLLHLAADRGLQDAVKTRFMVGYLTEGQPVGDPGTLATLAVDAGLGEAEVRDVLAGDAYATEVRADESTARSLGIAGVPFFVVDRAMGASGAQPADTLLQLLERGWEAHNPLTLVGSTEQDGQDGEACGPDGCAPTPTGSATPTASRKA</sequence>
<proteinExistence type="predicted"/>
<dbReference type="Pfam" id="PF01323">
    <property type="entry name" value="DSBA"/>
    <property type="match status" value="1"/>
</dbReference>
<dbReference type="GO" id="GO:0016491">
    <property type="term" value="F:oxidoreductase activity"/>
    <property type="evidence" value="ECO:0007669"/>
    <property type="project" value="InterPro"/>
</dbReference>
<dbReference type="PANTHER" id="PTHR13887">
    <property type="entry name" value="GLUTATHIONE S-TRANSFERASE KAPPA"/>
    <property type="match status" value="1"/>
</dbReference>
<dbReference type="CDD" id="cd03024">
    <property type="entry name" value="DsbA_FrnE"/>
    <property type="match status" value="1"/>
</dbReference>
<evidence type="ECO:0000256" key="1">
    <source>
        <dbReference type="SAM" id="MobiDB-lite"/>
    </source>
</evidence>
<dbReference type="Gene3D" id="3.40.30.10">
    <property type="entry name" value="Glutaredoxin"/>
    <property type="match status" value="1"/>
</dbReference>
<dbReference type="Proteomes" id="UP000291469">
    <property type="component" value="Chromosome"/>
</dbReference>
<dbReference type="InterPro" id="IPR001853">
    <property type="entry name" value="DSBA-like_thioredoxin_dom"/>
</dbReference>
<evidence type="ECO:0000313" key="3">
    <source>
        <dbReference type="EMBL" id="QBI20718.1"/>
    </source>
</evidence>
<organism evidence="3 4">
    <name type="scientific">Egibacter rhizosphaerae</name>
    <dbReference type="NCBI Taxonomy" id="1670831"/>
    <lineage>
        <taxon>Bacteria</taxon>
        <taxon>Bacillati</taxon>
        <taxon>Actinomycetota</taxon>
        <taxon>Nitriliruptoria</taxon>
        <taxon>Egibacterales</taxon>
        <taxon>Egibacteraceae</taxon>
        <taxon>Egibacter</taxon>
    </lineage>
</organism>
<dbReference type="AlphaFoldDB" id="A0A411YHH5"/>
<dbReference type="EMBL" id="CP036402">
    <property type="protein sequence ID" value="QBI20718.1"/>
    <property type="molecule type" value="Genomic_DNA"/>
</dbReference>
<protein>
    <submittedName>
        <fullName evidence="3">DsbA family oxidoreductase</fullName>
    </submittedName>
</protein>
<evidence type="ECO:0000259" key="2">
    <source>
        <dbReference type="Pfam" id="PF01323"/>
    </source>
</evidence>
<gene>
    <name evidence="3" type="ORF">ER308_14880</name>
</gene>
<dbReference type="PANTHER" id="PTHR13887:SF41">
    <property type="entry name" value="THIOREDOXIN SUPERFAMILY PROTEIN"/>
    <property type="match status" value="1"/>
</dbReference>
<feature type="compositionally biased region" description="Low complexity" evidence="1">
    <location>
        <begin position="253"/>
        <end position="268"/>
    </location>
</feature>
<feature type="region of interest" description="Disordered" evidence="1">
    <location>
        <begin position="234"/>
        <end position="268"/>
    </location>
</feature>
<dbReference type="SUPFAM" id="SSF52833">
    <property type="entry name" value="Thioredoxin-like"/>
    <property type="match status" value="1"/>
</dbReference>
<dbReference type="OrthoDB" id="9799122at2"/>
<name>A0A411YHH5_9ACTN</name>
<dbReference type="InterPro" id="IPR036249">
    <property type="entry name" value="Thioredoxin-like_sf"/>
</dbReference>
<evidence type="ECO:0000313" key="4">
    <source>
        <dbReference type="Proteomes" id="UP000291469"/>
    </source>
</evidence>
<keyword evidence="4" id="KW-1185">Reference proteome</keyword>
<dbReference type="KEGG" id="erz:ER308_14880"/>